<dbReference type="Pfam" id="PF00096">
    <property type="entry name" value="zf-C2H2"/>
    <property type="match status" value="1"/>
</dbReference>
<feature type="domain" description="C2H2-type" evidence="9">
    <location>
        <begin position="431"/>
        <end position="454"/>
    </location>
</feature>
<evidence type="ECO:0000256" key="2">
    <source>
        <dbReference type="ARBA" id="ARBA00022723"/>
    </source>
</evidence>
<dbReference type="SUPFAM" id="SSF57667">
    <property type="entry name" value="beta-beta-alpha zinc fingers"/>
    <property type="match status" value="2"/>
</dbReference>
<evidence type="ECO:0000313" key="11">
    <source>
        <dbReference type="Proteomes" id="UP001153712"/>
    </source>
</evidence>
<dbReference type="PANTHER" id="PTHR24406">
    <property type="entry name" value="TRANSCRIPTIONAL REPRESSOR CTCFL-RELATED"/>
    <property type="match status" value="1"/>
</dbReference>
<proteinExistence type="predicted"/>
<evidence type="ECO:0000256" key="8">
    <source>
        <dbReference type="SAM" id="MobiDB-lite"/>
    </source>
</evidence>
<dbReference type="AlphaFoldDB" id="A0A9N9TRZ3"/>
<dbReference type="InterPro" id="IPR036236">
    <property type="entry name" value="Znf_C2H2_sf"/>
</dbReference>
<evidence type="ECO:0000256" key="7">
    <source>
        <dbReference type="PROSITE-ProRule" id="PRU00042"/>
    </source>
</evidence>
<dbReference type="InterPro" id="IPR050888">
    <property type="entry name" value="ZnF_C2H2-type_TF"/>
</dbReference>
<keyword evidence="4 7" id="KW-0863">Zinc-finger</keyword>
<feature type="domain" description="C2H2-type" evidence="9">
    <location>
        <begin position="581"/>
        <end position="604"/>
    </location>
</feature>
<feature type="compositionally biased region" description="Acidic residues" evidence="8">
    <location>
        <begin position="271"/>
        <end position="280"/>
    </location>
</feature>
<name>A0A9N9TRZ3_PHYSR</name>
<dbReference type="Gene3D" id="3.30.160.60">
    <property type="entry name" value="Classic Zinc Finger"/>
    <property type="match status" value="3"/>
</dbReference>
<keyword evidence="6" id="KW-0539">Nucleus</keyword>
<dbReference type="OrthoDB" id="1405595at2759"/>
<evidence type="ECO:0000259" key="9">
    <source>
        <dbReference type="PROSITE" id="PS50157"/>
    </source>
</evidence>
<sequence length="612" mass="70491">MSENIQQPTIQYILNDTEFIFDSPDLKTDELNDIIYTDGNQAFILNGHLLQGEPTTLVLQEGNDIGQYLINDDKGELLIANIENSTVTSGQDTQQIIQYLDEDGNITDPSEIIFVNENDLITSRENCMQYQLAEITDNTQEEIINVVDVKQENANDMQLNATDWYQYSTVNDNSISSDKSTNDGPETNTLLNTSAIKGKNLLTGQVVTLDSYMNKIQNKFKLFSKNSLSWKKPKHNLNAFLNKKFNLGLTIGGRQLVGKIVRVGNKEVDDSNASEDEFMDNTDNSNDGTTNLPNTSEDISEPKTKLFSKKSDQFNRVFKILTDLMKMQDINKQLCAKNIRVKVIDKHCISDKKINTHVSFISGYMESNGKNEKEQEWTFVPDIVRPEFTQQHVEKKSQKKYTDNISITILTTYQKNESFVQVIFDDLSSNLQCDYCTNTFNDDYMLKSHLNNVHRRCEYCKILFNDLVRLREHKKVHLQSSDMKICPVGNCKSSFKTEVLLKKHLDRHKLEDTTYSELSESNLNQCQNNLNVHPKTSVRSDLNIKKIIRNCYACTICKRRFSRQFNLQRHMEVHKGAEQLYKCSICDCSYHYVSSLTRHIVQNHVQINRNDD</sequence>
<organism evidence="10 11">
    <name type="scientific">Phyllotreta striolata</name>
    <name type="common">Striped flea beetle</name>
    <name type="synonym">Crioceris striolata</name>
    <dbReference type="NCBI Taxonomy" id="444603"/>
    <lineage>
        <taxon>Eukaryota</taxon>
        <taxon>Metazoa</taxon>
        <taxon>Ecdysozoa</taxon>
        <taxon>Arthropoda</taxon>
        <taxon>Hexapoda</taxon>
        <taxon>Insecta</taxon>
        <taxon>Pterygota</taxon>
        <taxon>Neoptera</taxon>
        <taxon>Endopterygota</taxon>
        <taxon>Coleoptera</taxon>
        <taxon>Polyphaga</taxon>
        <taxon>Cucujiformia</taxon>
        <taxon>Chrysomeloidea</taxon>
        <taxon>Chrysomelidae</taxon>
        <taxon>Galerucinae</taxon>
        <taxon>Alticini</taxon>
        <taxon>Phyllotreta</taxon>
    </lineage>
</organism>
<keyword evidence="5" id="KW-0862">Zinc</keyword>
<evidence type="ECO:0000256" key="3">
    <source>
        <dbReference type="ARBA" id="ARBA00022737"/>
    </source>
</evidence>
<keyword evidence="2" id="KW-0479">Metal-binding</keyword>
<evidence type="ECO:0000256" key="5">
    <source>
        <dbReference type="ARBA" id="ARBA00022833"/>
    </source>
</evidence>
<dbReference type="PROSITE" id="PS50157">
    <property type="entry name" value="ZINC_FINGER_C2H2_2"/>
    <property type="match status" value="3"/>
</dbReference>
<keyword evidence="3" id="KW-0677">Repeat</keyword>
<keyword evidence="11" id="KW-1185">Reference proteome</keyword>
<dbReference type="Proteomes" id="UP001153712">
    <property type="component" value="Chromosome 4"/>
</dbReference>
<comment type="subcellular location">
    <subcellularLocation>
        <location evidence="1">Nucleus</location>
    </subcellularLocation>
</comment>
<evidence type="ECO:0000313" key="10">
    <source>
        <dbReference type="EMBL" id="CAG9861197.1"/>
    </source>
</evidence>
<protein>
    <recommendedName>
        <fullName evidence="9">C2H2-type domain-containing protein</fullName>
    </recommendedName>
</protein>
<evidence type="ECO:0000256" key="6">
    <source>
        <dbReference type="ARBA" id="ARBA00023242"/>
    </source>
</evidence>
<feature type="compositionally biased region" description="Low complexity" evidence="8">
    <location>
        <begin position="281"/>
        <end position="291"/>
    </location>
</feature>
<evidence type="ECO:0000256" key="4">
    <source>
        <dbReference type="ARBA" id="ARBA00022771"/>
    </source>
</evidence>
<dbReference type="InterPro" id="IPR013087">
    <property type="entry name" value="Znf_C2H2_type"/>
</dbReference>
<reference evidence="10" key="1">
    <citation type="submission" date="2022-01" db="EMBL/GenBank/DDBJ databases">
        <authorList>
            <person name="King R."/>
        </authorList>
    </citation>
    <scope>NUCLEOTIDE SEQUENCE</scope>
</reference>
<feature type="domain" description="C2H2-type" evidence="9">
    <location>
        <begin position="552"/>
        <end position="579"/>
    </location>
</feature>
<evidence type="ECO:0000256" key="1">
    <source>
        <dbReference type="ARBA" id="ARBA00004123"/>
    </source>
</evidence>
<gene>
    <name evidence="10" type="ORF">PHYEVI_LOCUS7540</name>
</gene>
<feature type="region of interest" description="Disordered" evidence="8">
    <location>
        <begin position="271"/>
        <end position="304"/>
    </location>
</feature>
<dbReference type="GO" id="GO:0005634">
    <property type="term" value="C:nucleus"/>
    <property type="evidence" value="ECO:0007669"/>
    <property type="project" value="UniProtKB-SubCell"/>
</dbReference>
<accession>A0A9N9TRZ3</accession>
<dbReference type="GO" id="GO:0008270">
    <property type="term" value="F:zinc ion binding"/>
    <property type="evidence" value="ECO:0007669"/>
    <property type="project" value="UniProtKB-KW"/>
</dbReference>
<dbReference type="EMBL" id="OU900097">
    <property type="protein sequence ID" value="CAG9861197.1"/>
    <property type="molecule type" value="Genomic_DNA"/>
</dbReference>
<dbReference type="PROSITE" id="PS00028">
    <property type="entry name" value="ZINC_FINGER_C2H2_1"/>
    <property type="match status" value="5"/>
</dbReference>
<dbReference type="SMART" id="SM00355">
    <property type="entry name" value="ZnF_C2H2"/>
    <property type="match status" value="5"/>
</dbReference>